<dbReference type="GO" id="GO:0003677">
    <property type="term" value="F:DNA binding"/>
    <property type="evidence" value="ECO:0007669"/>
    <property type="project" value="UniProtKB-KW"/>
</dbReference>
<dbReference type="InterPro" id="IPR000055">
    <property type="entry name" value="Restrct_endonuc_typeI_TRD"/>
</dbReference>
<dbReference type="InterPro" id="IPR052021">
    <property type="entry name" value="Type-I_RS_S_subunit"/>
</dbReference>
<feature type="domain" description="Type I restriction modification DNA specificity" evidence="4">
    <location>
        <begin position="85"/>
        <end position="186"/>
    </location>
</feature>
<evidence type="ECO:0000256" key="2">
    <source>
        <dbReference type="ARBA" id="ARBA00022747"/>
    </source>
</evidence>
<keyword evidence="3" id="KW-0238">DNA-binding</keyword>
<dbReference type="Proteomes" id="UP000265964">
    <property type="component" value="Unassembled WGS sequence"/>
</dbReference>
<dbReference type="Pfam" id="PF01420">
    <property type="entry name" value="Methylase_S"/>
    <property type="match status" value="2"/>
</dbReference>
<dbReference type="OrthoDB" id="9798929at2"/>
<dbReference type="Gene3D" id="3.90.220.20">
    <property type="entry name" value="DNA methylase specificity domains"/>
    <property type="match status" value="2"/>
</dbReference>
<comment type="caution">
    <text evidence="5">The sequence shown here is derived from an EMBL/GenBank/DDBJ whole genome shotgun (WGS) entry which is preliminary data.</text>
</comment>
<evidence type="ECO:0000313" key="5">
    <source>
        <dbReference type="EMBL" id="RIY37089.1"/>
    </source>
</evidence>
<proteinExistence type="inferred from homology"/>
<dbReference type="InterPro" id="IPR044946">
    <property type="entry name" value="Restrct_endonuc_typeI_TRD_sf"/>
</dbReference>
<gene>
    <name evidence="5" type="ORF">CKF59_02065</name>
</gene>
<dbReference type="RefSeq" id="WP_119534326.1">
    <property type="nucleotide sequence ID" value="NZ_NRJF01000052.1"/>
</dbReference>
<dbReference type="PANTHER" id="PTHR30408">
    <property type="entry name" value="TYPE-1 RESTRICTION ENZYME ECOKI SPECIFICITY PROTEIN"/>
    <property type="match status" value="1"/>
</dbReference>
<dbReference type="SUPFAM" id="SSF116734">
    <property type="entry name" value="DNA methylase specificity domain"/>
    <property type="match status" value="2"/>
</dbReference>
<evidence type="ECO:0000256" key="1">
    <source>
        <dbReference type="ARBA" id="ARBA00010923"/>
    </source>
</evidence>
<sequence length="399" mass="46880">MKNPKLRFKDFNDKWEHNKLEVFLIKNSERNKDLKINFIESVSCKFGFISQDELFSDRKMYGKDLSKYIVVQPTYFAYNPMALSSGSIAYKELNDNVSIVSPDYVSFTTNDLMNQSFLWYWIHTKNFENQRIVLTSGGVRSRLYFESLVQMQINVPSLEEQNYIGSFFKDLDHIITATKHKIDKLNDLKSNLLESLYCNNHQKTPNLRFEGYTNQWDSVSFSKLLTRYSSKNKDLKITYVETISSKHGFIAQEDYFQSLKVASKDLSNYSIIEPGSFAYNPGWIHVGSIAYKKFNEKVSIVSPLYISFKANELIDNEFLIYWFRTSEFERIRSLSTSNGVRYRFDYSSFIKFSIKMPSLEEQIKIRNLLNDVTSLIKINEQYLGNLEKQKQALLQRMFV</sequence>
<accession>A0A3A1YIJ6</accession>
<reference evidence="5 6" key="1">
    <citation type="submission" date="2017-08" db="EMBL/GenBank/DDBJ databases">
        <title>Reclassification of Bisgaard taxon 37 and 44.</title>
        <authorList>
            <person name="Christensen H."/>
        </authorList>
    </citation>
    <scope>NUCLEOTIDE SEQUENCE [LARGE SCALE GENOMIC DNA]</scope>
    <source>
        <strain evidence="5 6">EEAB3T1</strain>
    </source>
</reference>
<evidence type="ECO:0000259" key="4">
    <source>
        <dbReference type="Pfam" id="PF01420"/>
    </source>
</evidence>
<keyword evidence="2" id="KW-0680">Restriction system</keyword>
<dbReference type="EMBL" id="NRJF01000052">
    <property type="protein sequence ID" value="RIY37089.1"/>
    <property type="molecule type" value="Genomic_DNA"/>
</dbReference>
<feature type="domain" description="Type I restriction modification DNA specificity" evidence="4">
    <location>
        <begin position="280"/>
        <end position="387"/>
    </location>
</feature>
<keyword evidence="6" id="KW-1185">Reference proteome</keyword>
<dbReference type="PANTHER" id="PTHR30408:SF12">
    <property type="entry name" value="TYPE I RESTRICTION ENZYME MJAVIII SPECIFICITY SUBUNIT"/>
    <property type="match status" value="1"/>
</dbReference>
<evidence type="ECO:0000256" key="3">
    <source>
        <dbReference type="ARBA" id="ARBA00023125"/>
    </source>
</evidence>
<protein>
    <recommendedName>
        <fullName evidence="4">Type I restriction modification DNA specificity domain-containing protein</fullName>
    </recommendedName>
</protein>
<evidence type="ECO:0000313" key="6">
    <source>
        <dbReference type="Proteomes" id="UP000265964"/>
    </source>
</evidence>
<dbReference type="GO" id="GO:0009307">
    <property type="term" value="P:DNA restriction-modification system"/>
    <property type="evidence" value="ECO:0007669"/>
    <property type="project" value="UniProtKB-KW"/>
</dbReference>
<comment type="similarity">
    <text evidence="1">Belongs to the type-I restriction system S methylase family.</text>
</comment>
<dbReference type="AlphaFoldDB" id="A0A3A1YIJ6"/>
<name>A0A3A1YIJ6_9GAMM</name>
<organism evidence="5 6">
    <name type="scientific">Psittacicella gerlachiana</name>
    <dbReference type="NCBI Taxonomy" id="2028574"/>
    <lineage>
        <taxon>Bacteria</taxon>
        <taxon>Pseudomonadati</taxon>
        <taxon>Pseudomonadota</taxon>
        <taxon>Gammaproteobacteria</taxon>
        <taxon>Pasteurellales</taxon>
        <taxon>Psittacicellaceae</taxon>
        <taxon>Psittacicella</taxon>
    </lineage>
</organism>